<evidence type="ECO:0000313" key="2">
    <source>
        <dbReference type="EMBL" id="HGZ44127.1"/>
    </source>
</evidence>
<dbReference type="EMBL" id="DSQF01000025">
    <property type="protein sequence ID" value="HGZ44127.1"/>
    <property type="molecule type" value="Genomic_DNA"/>
</dbReference>
<proteinExistence type="predicted"/>
<dbReference type="InterPro" id="IPR050155">
    <property type="entry name" value="HAD-like_hydrolase_sf"/>
</dbReference>
<dbReference type="Gene3D" id="3.40.50.1000">
    <property type="entry name" value="HAD superfamily/HAD-like"/>
    <property type="match status" value="1"/>
</dbReference>
<dbReference type="GO" id="GO:0006281">
    <property type="term" value="P:DNA repair"/>
    <property type="evidence" value="ECO:0007669"/>
    <property type="project" value="TreeGrafter"/>
</dbReference>
<protein>
    <submittedName>
        <fullName evidence="2">HAD family hydrolase</fullName>
    </submittedName>
</protein>
<dbReference type="AlphaFoldDB" id="A0A832IBV0"/>
<sequence>MPRRTRRTPCRAPPGHPPAFERARVPTAMMTARLAWLFDVDGTLLTTEGAAREAFAEALREGFGVEDDLAGIAFAGRTDPLILGDIFARHGLAPTPHEEARFWDSAFSGVRASLAADRGRLLPGVAALLDAVEAEPGWIMGLLTGNSTQMARVKLGHFGLFERFAFGAFGEMAENRDALARRAVEDIARRWGVPAARCVVVGDTELDVACARAAGARAVAVATGGRTRAELARVSPDLLLDDLTDPAPLLAWARALTGAGG</sequence>
<organism evidence="2">
    <name type="scientific">Eiseniibacteriota bacterium</name>
    <dbReference type="NCBI Taxonomy" id="2212470"/>
    <lineage>
        <taxon>Bacteria</taxon>
        <taxon>Candidatus Eiseniibacteriota</taxon>
    </lineage>
</organism>
<comment type="caution">
    <text evidence="2">The sequence shown here is derived from an EMBL/GenBank/DDBJ whole genome shotgun (WGS) entry which is preliminary data.</text>
</comment>
<dbReference type="Pfam" id="PF00702">
    <property type="entry name" value="Hydrolase"/>
    <property type="match status" value="1"/>
</dbReference>
<dbReference type="SFLD" id="SFLDG01129">
    <property type="entry name" value="C1.5:_HAD__Beta-PGM__Phosphata"/>
    <property type="match status" value="1"/>
</dbReference>
<dbReference type="Gene3D" id="1.10.150.240">
    <property type="entry name" value="Putative phosphatase, domain 2"/>
    <property type="match status" value="1"/>
</dbReference>
<dbReference type="GO" id="GO:0008967">
    <property type="term" value="F:phosphoglycolate phosphatase activity"/>
    <property type="evidence" value="ECO:0007669"/>
    <property type="project" value="TreeGrafter"/>
</dbReference>
<keyword evidence="2" id="KW-0378">Hydrolase</keyword>
<reference evidence="2" key="1">
    <citation type="journal article" date="2020" name="mSystems">
        <title>Genome- and Community-Level Interaction Insights into Carbon Utilization and Element Cycling Functions of Hydrothermarchaeota in Hydrothermal Sediment.</title>
        <authorList>
            <person name="Zhou Z."/>
            <person name="Liu Y."/>
            <person name="Xu W."/>
            <person name="Pan J."/>
            <person name="Luo Z.H."/>
            <person name="Li M."/>
        </authorList>
    </citation>
    <scope>NUCLEOTIDE SEQUENCE [LARGE SCALE GENOMIC DNA]</scope>
    <source>
        <strain evidence="2">SpSt-381</strain>
    </source>
</reference>
<evidence type="ECO:0000256" key="1">
    <source>
        <dbReference type="SAM" id="MobiDB-lite"/>
    </source>
</evidence>
<dbReference type="SUPFAM" id="SSF56784">
    <property type="entry name" value="HAD-like"/>
    <property type="match status" value="1"/>
</dbReference>
<accession>A0A832IBV0</accession>
<dbReference type="PANTHER" id="PTHR43434">
    <property type="entry name" value="PHOSPHOGLYCOLATE PHOSPHATASE"/>
    <property type="match status" value="1"/>
</dbReference>
<gene>
    <name evidence="2" type="ORF">ENR23_12065</name>
</gene>
<dbReference type="InterPro" id="IPR023198">
    <property type="entry name" value="PGP-like_dom2"/>
</dbReference>
<dbReference type="SFLD" id="SFLDS00003">
    <property type="entry name" value="Haloacid_Dehalogenase"/>
    <property type="match status" value="1"/>
</dbReference>
<dbReference type="InterPro" id="IPR036412">
    <property type="entry name" value="HAD-like_sf"/>
</dbReference>
<name>A0A832IBV0_UNCEI</name>
<feature type="region of interest" description="Disordered" evidence="1">
    <location>
        <begin position="1"/>
        <end position="20"/>
    </location>
</feature>
<dbReference type="PANTHER" id="PTHR43434:SF1">
    <property type="entry name" value="PHOSPHOGLYCOLATE PHOSPHATASE"/>
    <property type="match status" value="1"/>
</dbReference>
<dbReference type="InterPro" id="IPR023214">
    <property type="entry name" value="HAD_sf"/>
</dbReference>